<evidence type="ECO:0008006" key="4">
    <source>
        <dbReference type="Google" id="ProtNLM"/>
    </source>
</evidence>
<feature type="signal peptide" evidence="1">
    <location>
        <begin position="1"/>
        <end position="23"/>
    </location>
</feature>
<sequence>MKKNVLSMAVACVLSGVMLTACGGGGDDNGGGNSGGGNNGGGTDTGSKPQHTAVFLDSVVGGLDYQCDDYVGVTNAKGEFLFDDGDSCSFALGNQRLGSVTLKAGNSLVTPYTLAGDDKERAIRIAALLQTLDSDSNPENGITLDKAQVAQLGIIELGSDDAFNTSLVEALKTAGLTKDVVSLAAAKDHLSATLAGVNGRSVAVDKVLSDLQALTDLKNLDVESKLKDYKGTLQAETTDSGKVDRQIVLAMLAMLEVTNNPVVAERLGFTSSAIGSGYSTSLAKVIDVIIHTPGTAAVALKGGKGYTRDVAQLMGAYADSMEKVAATLADIQDPDYSATYGDDESVTLNFDGAKALRASAMAMASALNIAASYQYGPDNAYATQEEEVTLPRMHIKESWGMQPSTTYEESASTFKTQFSQLDIEPDNLVNHADFFRLTDDAKARLGKAKAQLNGAVAIALTIDQSKLDDSLTQEEIEANTATLKQLADHFSGKVTTIQWENTETKYVNTGMGWEPQNVGVKYNLNVLPFFDEMLDRSDVTIKVAGACDGSVGERDAELSKAMGEPMCLISSDEFKALAQSDRGALKYIGWMREAQDSHTTIYAKGVSYDWSTQMTPLAGSTFDKVFVSCTDLDDNKVSCADQL</sequence>
<accession>A0AAW9YEX5</accession>
<dbReference type="PROSITE" id="PS51257">
    <property type="entry name" value="PROKAR_LIPOPROTEIN"/>
    <property type="match status" value="1"/>
</dbReference>
<proteinExistence type="predicted"/>
<feature type="chain" id="PRO_5043443637" description="Lipoprotein" evidence="1">
    <location>
        <begin position="24"/>
        <end position="643"/>
    </location>
</feature>
<dbReference type="Proteomes" id="UP000480681">
    <property type="component" value="Unassembled WGS sequence"/>
</dbReference>
<evidence type="ECO:0000313" key="2">
    <source>
        <dbReference type="EMBL" id="NEX76164.1"/>
    </source>
</evidence>
<comment type="caution">
    <text evidence="2">The sequence shown here is derived from an EMBL/GenBank/DDBJ whole genome shotgun (WGS) entry which is preliminary data.</text>
</comment>
<dbReference type="AlphaFoldDB" id="A0AAW9YEX5"/>
<evidence type="ECO:0000256" key="1">
    <source>
        <dbReference type="SAM" id="SignalP"/>
    </source>
</evidence>
<evidence type="ECO:0000313" key="3">
    <source>
        <dbReference type="Proteomes" id="UP000480681"/>
    </source>
</evidence>
<keyword evidence="1" id="KW-0732">Signal</keyword>
<gene>
    <name evidence="2" type="ORF">G4911_15710</name>
</gene>
<reference evidence="2 3" key="1">
    <citation type="submission" date="2020-02" db="EMBL/GenBank/DDBJ databases">
        <title>Genome sequencing of Aeromonas rivipollensis.</title>
        <authorList>
            <person name="Fono-Tamo Ubani E.K."/>
            <person name="Lekota K.E."/>
        </authorList>
    </citation>
    <scope>NUCLEOTIDE SEQUENCE [LARGE SCALE GENOMIC DNA]</scope>
    <source>
        <strain evidence="2 3">G87</strain>
    </source>
</reference>
<organism evidence="2 3">
    <name type="scientific">Aeromonas rivipollensis</name>
    <dbReference type="NCBI Taxonomy" id="948519"/>
    <lineage>
        <taxon>Bacteria</taxon>
        <taxon>Pseudomonadati</taxon>
        <taxon>Pseudomonadota</taxon>
        <taxon>Gammaproteobacteria</taxon>
        <taxon>Aeromonadales</taxon>
        <taxon>Aeromonadaceae</taxon>
        <taxon>Aeromonas</taxon>
    </lineage>
</organism>
<dbReference type="EMBL" id="JAAIKZ010000026">
    <property type="protein sequence ID" value="NEX76164.1"/>
    <property type="molecule type" value="Genomic_DNA"/>
</dbReference>
<name>A0AAW9YEX5_9GAMM</name>
<protein>
    <recommendedName>
        <fullName evidence="4">Lipoprotein</fullName>
    </recommendedName>
</protein>